<dbReference type="EMBL" id="BIFR01000001">
    <property type="protein sequence ID" value="GCE13399.1"/>
    <property type="molecule type" value="Genomic_DNA"/>
</dbReference>
<comment type="function">
    <text evidence="6 7">Catalyzes the reversible reaction in which hydroxymethyl group from 5,10-methylenetetrahydrofolate is transferred onto alpha-ketoisovalerate to form ketopantoate.</text>
</comment>
<dbReference type="GO" id="GO:0003864">
    <property type="term" value="F:3-methyl-2-oxobutanoate hydroxymethyltransferase activity"/>
    <property type="evidence" value="ECO:0007669"/>
    <property type="project" value="UniProtKB-UniRule"/>
</dbReference>
<dbReference type="Pfam" id="PF02548">
    <property type="entry name" value="Pantoate_transf"/>
    <property type="match status" value="1"/>
</dbReference>
<evidence type="ECO:0000256" key="6">
    <source>
        <dbReference type="ARBA" id="ARBA00056497"/>
    </source>
</evidence>
<dbReference type="InterPro" id="IPR003700">
    <property type="entry name" value="Pantoate_hydroxy_MeTrfase"/>
</dbReference>
<keyword evidence="4 7" id="KW-0566">Pantothenate biosynthesis</keyword>
<evidence type="ECO:0000256" key="3">
    <source>
        <dbReference type="ARBA" id="ARBA00011424"/>
    </source>
</evidence>
<evidence type="ECO:0000313" key="11">
    <source>
        <dbReference type="EMBL" id="GCE13399.1"/>
    </source>
</evidence>
<gene>
    <name evidence="7 11" type="primary">panB</name>
    <name evidence="11" type="ORF">KTT_32580</name>
</gene>
<evidence type="ECO:0000256" key="7">
    <source>
        <dbReference type="HAMAP-Rule" id="MF_00156"/>
    </source>
</evidence>
<evidence type="ECO:0000256" key="4">
    <source>
        <dbReference type="ARBA" id="ARBA00022655"/>
    </source>
</evidence>
<dbReference type="PANTHER" id="PTHR20881:SF0">
    <property type="entry name" value="3-METHYL-2-OXOBUTANOATE HYDROXYMETHYLTRANSFERASE"/>
    <property type="match status" value="1"/>
</dbReference>
<keyword evidence="7 10" id="KW-0460">Magnesium</keyword>
<dbReference type="InterPro" id="IPR015813">
    <property type="entry name" value="Pyrv/PenolPyrv_kinase-like_dom"/>
</dbReference>
<dbReference type="GO" id="GO:0032259">
    <property type="term" value="P:methylation"/>
    <property type="evidence" value="ECO:0007669"/>
    <property type="project" value="UniProtKB-KW"/>
</dbReference>
<dbReference type="PANTHER" id="PTHR20881">
    <property type="entry name" value="3-METHYL-2-OXOBUTANOATE HYDROXYMETHYLTRANSFERASE"/>
    <property type="match status" value="1"/>
</dbReference>
<feature type="binding site" evidence="7 10">
    <location>
        <position position="84"/>
    </location>
    <ligand>
        <name>Mg(2+)</name>
        <dbReference type="ChEBI" id="CHEBI:18420"/>
    </ligand>
</feature>
<evidence type="ECO:0000256" key="1">
    <source>
        <dbReference type="ARBA" id="ARBA00005033"/>
    </source>
</evidence>
<name>A0A402A2X2_9CHLR</name>
<comment type="pathway">
    <text evidence="1 7">Cofactor biosynthesis; (R)-pantothenate biosynthesis; (R)-pantoate from 3-methyl-2-oxobutanoate: step 1/2.</text>
</comment>
<dbReference type="EC" id="2.1.2.11" evidence="7"/>
<organism evidence="11 12">
    <name type="scientific">Tengunoibacter tsumagoiensis</name>
    <dbReference type="NCBI Taxonomy" id="2014871"/>
    <lineage>
        <taxon>Bacteria</taxon>
        <taxon>Bacillati</taxon>
        <taxon>Chloroflexota</taxon>
        <taxon>Ktedonobacteria</taxon>
        <taxon>Ktedonobacterales</taxon>
        <taxon>Dictyobacteraceae</taxon>
        <taxon>Tengunoibacter</taxon>
    </lineage>
</organism>
<feature type="binding site" evidence="7 10">
    <location>
        <position position="116"/>
    </location>
    <ligand>
        <name>Mg(2+)</name>
        <dbReference type="ChEBI" id="CHEBI:18420"/>
    </ligand>
</feature>
<comment type="cofactor">
    <cofactor evidence="7 10">
        <name>Mg(2+)</name>
        <dbReference type="ChEBI" id="CHEBI:18420"/>
    </cofactor>
    <text evidence="7 10">Binds 1 Mg(2+) ion per subunit.</text>
</comment>
<evidence type="ECO:0000313" key="12">
    <source>
        <dbReference type="Proteomes" id="UP000287352"/>
    </source>
</evidence>
<feature type="binding site" evidence="7 9">
    <location>
        <begin position="45"/>
        <end position="46"/>
    </location>
    <ligand>
        <name>3-methyl-2-oxobutanoate</name>
        <dbReference type="ChEBI" id="CHEBI:11851"/>
    </ligand>
</feature>
<dbReference type="NCBIfam" id="NF001452">
    <property type="entry name" value="PRK00311.1"/>
    <property type="match status" value="1"/>
</dbReference>
<accession>A0A402A2X2</accession>
<comment type="subunit">
    <text evidence="3 7">Homodecamer; pentamer of dimers.</text>
</comment>
<dbReference type="NCBIfam" id="TIGR00222">
    <property type="entry name" value="panB"/>
    <property type="match status" value="1"/>
</dbReference>
<evidence type="ECO:0000256" key="10">
    <source>
        <dbReference type="PIRSR" id="PIRSR000388-3"/>
    </source>
</evidence>
<feature type="binding site" evidence="7 10">
    <location>
        <position position="45"/>
    </location>
    <ligand>
        <name>Mg(2+)</name>
        <dbReference type="ChEBI" id="CHEBI:18420"/>
    </ligand>
</feature>
<dbReference type="OrthoDB" id="9781789at2"/>
<comment type="caution">
    <text evidence="11">The sequence shown here is derived from an EMBL/GenBank/DDBJ whole genome shotgun (WGS) entry which is preliminary data.</text>
</comment>
<dbReference type="UniPathway" id="UPA00028">
    <property type="reaction ID" value="UER00003"/>
</dbReference>
<dbReference type="RefSeq" id="WP_126580927.1">
    <property type="nucleotide sequence ID" value="NZ_BIFR01000001.1"/>
</dbReference>
<evidence type="ECO:0000256" key="2">
    <source>
        <dbReference type="ARBA" id="ARBA00008676"/>
    </source>
</evidence>
<evidence type="ECO:0000256" key="9">
    <source>
        <dbReference type="PIRSR" id="PIRSR000388-2"/>
    </source>
</evidence>
<keyword evidence="7 10" id="KW-0479">Metal-binding</keyword>
<feature type="binding site" evidence="7 9">
    <location>
        <position position="114"/>
    </location>
    <ligand>
        <name>3-methyl-2-oxobutanoate</name>
        <dbReference type="ChEBI" id="CHEBI:11851"/>
    </ligand>
</feature>
<dbReference type="GO" id="GO:0000287">
    <property type="term" value="F:magnesium ion binding"/>
    <property type="evidence" value="ECO:0007669"/>
    <property type="project" value="TreeGrafter"/>
</dbReference>
<comment type="catalytic activity">
    <reaction evidence="7">
        <text>(6R)-5,10-methylene-5,6,7,8-tetrahydrofolate + 3-methyl-2-oxobutanoate + H2O = 2-dehydropantoate + (6S)-5,6,7,8-tetrahydrofolate</text>
        <dbReference type="Rhea" id="RHEA:11824"/>
        <dbReference type="ChEBI" id="CHEBI:11561"/>
        <dbReference type="ChEBI" id="CHEBI:11851"/>
        <dbReference type="ChEBI" id="CHEBI:15377"/>
        <dbReference type="ChEBI" id="CHEBI:15636"/>
        <dbReference type="ChEBI" id="CHEBI:57453"/>
        <dbReference type="EC" id="2.1.2.11"/>
    </reaction>
</comment>
<dbReference type="GO" id="GO:0005737">
    <property type="term" value="C:cytoplasm"/>
    <property type="evidence" value="ECO:0007669"/>
    <property type="project" value="UniProtKB-SubCell"/>
</dbReference>
<dbReference type="CDD" id="cd06557">
    <property type="entry name" value="KPHMT-like"/>
    <property type="match status" value="1"/>
</dbReference>
<dbReference type="GO" id="GO:0008168">
    <property type="term" value="F:methyltransferase activity"/>
    <property type="evidence" value="ECO:0007669"/>
    <property type="project" value="UniProtKB-KW"/>
</dbReference>
<feature type="active site" description="Proton acceptor" evidence="7 8">
    <location>
        <position position="183"/>
    </location>
</feature>
<evidence type="ECO:0000256" key="5">
    <source>
        <dbReference type="ARBA" id="ARBA00022679"/>
    </source>
</evidence>
<keyword evidence="7" id="KW-0963">Cytoplasm</keyword>
<keyword evidence="12" id="KW-1185">Reference proteome</keyword>
<comment type="similarity">
    <text evidence="2 7">Belongs to the PanB family.</text>
</comment>
<evidence type="ECO:0000256" key="8">
    <source>
        <dbReference type="PIRSR" id="PIRSR000388-1"/>
    </source>
</evidence>
<proteinExistence type="inferred from homology"/>
<dbReference type="InterPro" id="IPR040442">
    <property type="entry name" value="Pyrv_kinase-like_dom_sf"/>
</dbReference>
<dbReference type="Proteomes" id="UP000287352">
    <property type="component" value="Unassembled WGS sequence"/>
</dbReference>
<dbReference type="FunFam" id="3.20.20.60:FF:000003">
    <property type="entry name" value="3-methyl-2-oxobutanoate hydroxymethyltransferase"/>
    <property type="match status" value="1"/>
</dbReference>
<dbReference type="SUPFAM" id="SSF51621">
    <property type="entry name" value="Phosphoenolpyruvate/pyruvate domain"/>
    <property type="match status" value="1"/>
</dbReference>
<sequence>MSEKITVPMIRARKQGPKISMVTAYDASMAQIVDRAGVDMILVGDSVATTVQGHEDTLSVTLDQMVYHAAAVNRARPHCLVVVDLPWLSYHISPEETVRNAGRLVQEGHADAVKLEGGRKRLSVIKALVNAEIPVVGHLGLTPQSVLTMGGFRVQGRDLQAAKDLIADAQAIAQAGVFAIVLEGIPDSLAALITQSVNVPTIGIGAGAQCDGQVLVYHDVLGLNLGHLAKFVREFAQLAHTATEALQAFHQEVQAGSFPTDKESYHFDKTVLQALQQEQEPVLDE</sequence>
<comment type="subcellular location">
    <subcellularLocation>
        <location evidence="7">Cytoplasm</location>
    </subcellularLocation>
</comment>
<dbReference type="HAMAP" id="MF_00156">
    <property type="entry name" value="PanB"/>
    <property type="match status" value="1"/>
</dbReference>
<feature type="binding site" evidence="7 9">
    <location>
        <position position="84"/>
    </location>
    <ligand>
        <name>3-methyl-2-oxobutanoate</name>
        <dbReference type="ChEBI" id="CHEBI:11851"/>
    </ligand>
</feature>
<dbReference type="Gene3D" id="3.20.20.60">
    <property type="entry name" value="Phosphoenolpyruvate-binding domains"/>
    <property type="match status" value="1"/>
</dbReference>
<dbReference type="AlphaFoldDB" id="A0A402A2X2"/>
<dbReference type="GO" id="GO:0015940">
    <property type="term" value="P:pantothenate biosynthetic process"/>
    <property type="evidence" value="ECO:0007669"/>
    <property type="project" value="UniProtKB-UniRule"/>
</dbReference>
<keyword evidence="11" id="KW-0489">Methyltransferase</keyword>
<reference evidence="12" key="1">
    <citation type="submission" date="2018-12" db="EMBL/GenBank/DDBJ databases">
        <title>Tengunoibacter tsumagoiensis gen. nov., sp. nov., Dictyobacter kobayashii sp. nov., D. alpinus sp. nov., and D. joshuensis sp. nov. and description of Dictyobacteraceae fam. nov. within the order Ktedonobacterales isolated from Tengu-no-mugimeshi.</title>
        <authorList>
            <person name="Wang C.M."/>
            <person name="Zheng Y."/>
            <person name="Sakai Y."/>
            <person name="Toyoda A."/>
            <person name="Minakuchi Y."/>
            <person name="Abe K."/>
            <person name="Yokota A."/>
            <person name="Yabe S."/>
        </authorList>
    </citation>
    <scope>NUCLEOTIDE SEQUENCE [LARGE SCALE GENOMIC DNA]</scope>
    <source>
        <strain evidence="12">Uno3</strain>
    </source>
</reference>
<keyword evidence="5 7" id="KW-0808">Transferase</keyword>
<protein>
    <recommendedName>
        <fullName evidence="7">3-methyl-2-oxobutanoate hydroxymethyltransferase</fullName>
        <ecNumber evidence="7">2.1.2.11</ecNumber>
    </recommendedName>
    <alternativeName>
        <fullName evidence="7">Ketopantoate hydroxymethyltransferase</fullName>
        <shortName evidence="7">KPHMT</shortName>
    </alternativeName>
</protein>
<dbReference type="PIRSF" id="PIRSF000388">
    <property type="entry name" value="Pantoate_hydroxy_MeTrfase"/>
    <property type="match status" value="1"/>
</dbReference>